<evidence type="ECO:0000313" key="8">
    <source>
        <dbReference type="Proteomes" id="UP000231960"/>
    </source>
</evidence>
<dbReference type="AlphaFoldDB" id="A0A2M9R7S0"/>
<dbReference type="InterPro" id="IPR044878">
    <property type="entry name" value="UbiA_sf"/>
</dbReference>
<feature type="transmembrane region" description="Helical" evidence="6">
    <location>
        <begin position="20"/>
        <end position="41"/>
    </location>
</feature>
<keyword evidence="8" id="KW-1185">Reference proteome</keyword>
<dbReference type="PANTHER" id="PTHR42723:SF1">
    <property type="entry name" value="CHLOROPHYLL SYNTHASE, CHLOROPLASTIC"/>
    <property type="match status" value="1"/>
</dbReference>
<dbReference type="Proteomes" id="UP000231960">
    <property type="component" value="Unassembled WGS sequence"/>
</dbReference>
<evidence type="ECO:0000256" key="4">
    <source>
        <dbReference type="ARBA" id="ARBA00022989"/>
    </source>
</evidence>
<name>A0A2M9R7S0_9FLAO</name>
<dbReference type="RefSeq" id="WP_100678311.1">
    <property type="nucleotide sequence ID" value="NZ_NIPO01000001.1"/>
</dbReference>
<dbReference type="OrthoDB" id="1142538at2"/>
<evidence type="ECO:0000256" key="6">
    <source>
        <dbReference type="SAM" id="Phobius"/>
    </source>
</evidence>
<feature type="transmembrane region" description="Helical" evidence="6">
    <location>
        <begin position="245"/>
        <end position="264"/>
    </location>
</feature>
<dbReference type="InterPro" id="IPR050475">
    <property type="entry name" value="Prenyltransferase_related"/>
</dbReference>
<accession>A0A2M9R7S0</accession>
<feature type="transmembrane region" description="Helical" evidence="6">
    <location>
        <begin position="172"/>
        <end position="190"/>
    </location>
</feature>
<protein>
    <submittedName>
        <fullName evidence="7">Ubiquinone biosynthesis protein UbiA</fullName>
    </submittedName>
</protein>
<keyword evidence="2" id="KW-1003">Cell membrane</keyword>
<dbReference type="Gene3D" id="1.10.357.140">
    <property type="entry name" value="UbiA prenyltransferase"/>
    <property type="match status" value="1"/>
</dbReference>
<dbReference type="PANTHER" id="PTHR42723">
    <property type="entry name" value="CHLOROPHYLL SYNTHASE"/>
    <property type="match status" value="1"/>
</dbReference>
<keyword evidence="5 6" id="KW-0472">Membrane</keyword>
<sequence>MLSRKNQLLLLKTFSIFSVVRGYNIAVVVVAQYLASIFIFADDKRALDVVLDWRLFLLVISTSLAIASGYIINNFYDSEKDLINRPNKSILDRLVSRTTQFRIYFFLNFLSVALAWIVSWRAAVFFSIYIFALWFYSHKLKKYPIIGNVIATILVMIPFFGILIHFQNYSPAIFLHGAYLFLLLFIRELIKDLENLAGDLANNYQTIAVKYGMSTSKIILTSLIVLSWIPAYILVKDYHLGYMSYYFYLSCASGLVLAGWVWQASSAKSYRNIHNFLKLIIVLGVLSIALIDPKVVIHGKELIQQLPD</sequence>
<dbReference type="Pfam" id="PF01040">
    <property type="entry name" value="UbiA"/>
    <property type="match status" value="1"/>
</dbReference>
<keyword evidence="4 6" id="KW-1133">Transmembrane helix</keyword>
<evidence type="ECO:0000256" key="2">
    <source>
        <dbReference type="ARBA" id="ARBA00022475"/>
    </source>
</evidence>
<organism evidence="7 8">
    <name type="scientific">Avrilella dinanensis</name>
    <dbReference type="NCBI Taxonomy" id="2008672"/>
    <lineage>
        <taxon>Bacteria</taxon>
        <taxon>Pseudomonadati</taxon>
        <taxon>Bacteroidota</taxon>
        <taxon>Flavobacteriia</taxon>
        <taxon>Flavobacteriales</taxon>
        <taxon>Flavobacteriaceae</taxon>
        <taxon>Avrilella</taxon>
    </lineage>
</organism>
<dbReference type="CDD" id="cd13961">
    <property type="entry name" value="PT_UbiA_DGGGPS"/>
    <property type="match status" value="1"/>
</dbReference>
<feature type="transmembrane region" description="Helical" evidence="6">
    <location>
        <begin position="143"/>
        <end position="166"/>
    </location>
</feature>
<dbReference type="InterPro" id="IPR000537">
    <property type="entry name" value="UbiA_prenyltransferase"/>
</dbReference>
<comment type="subcellular location">
    <subcellularLocation>
        <location evidence="1">Membrane</location>
        <topology evidence="1">Multi-pass membrane protein</topology>
    </subcellularLocation>
</comment>
<keyword evidence="3 6" id="KW-0812">Transmembrane</keyword>
<dbReference type="GO" id="GO:0016020">
    <property type="term" value="C:membrane"/>
    <property type="evidence" value="ECO:0007669"/>
    <property type="project" value="UniProtKB-SubCell"/>
</dbReference>
<evidence type="ECO:0000256" key="1">
    <source>
        <dbReference type="ARBA" id="ARBA00004141"/>
    </source>
</evidence>
<feature type="transmembrane region" description="Helical" evidence="6">
    <location>
        <begin position="53"/>
        <end position="72"/>
    </location>
</feature>
<evidence type="ECO:0000256" key="3">
    <source>
        <dbReference type="ARBA" id="ARBA00022692"/>
    </source>
</evidence>
<dbReference type="EMBL" id="NIPO01000001">
    <property type="protein sequence ID" value="PJR04753.1"/>
    <property type="molecule type" value="Genomic_DNA"/>
</dbReference>
<feature type="transmembrane region" description="Helical" evidence="6">
    <location>
        <begin position="276"/>
        <end position="297"/>
    </location>
</feature>
<dbReference type="GO" id="GO:0016765">
    <property type="term" value="F:transferase activity, transferring alkyl or aryl (other than methyl) groups"/>
    <property type="evidence" value="ECO:0007669"/>
    <property type="project" value="InterPro"/>
</dbReference>
<gene>
    <name evidence="7" type="ORF">CDL10_09515</name>
</gene>
<evidence type="ECO:0000256" key="5">
    <source>
        <dbReference type="ARBA" id="ARBA00023136"/>
    </source>
</evidence>
<feature type="transmembrane region" description="Helical" evidence="6">
    <location>
        <begin position="103"/>
        <end position="136"/>
    </location>
</feature>
<reference evidence="7 8" key="1">
    <citation type="submission" date="2017-06" db="EMBL/GenBank/DDBJ databases">
        <title>Description of Avrilella dinanensis gen. nov. sp. nov.</title>
        <authorList>
            <person name="Leyer C."/>
            <person name="Sassi M."/>
            <person name="Minet J."/>
            <person name="Kayal S."/>
            <person name="Cattoir V."/>
        </authorList>
    </citation>
    <scope>NUCLEOTIDE SEQUENCE [LARGE SCALE GENOMIC DNA]</scope>
    <source>
        <strain evidence="7 8">UR159</strain>
    </source>
</reference>
<keyword evidence="7" id="KW-0830">Ubiquinone</keyword>
<proteinExistence type="predicted"/>
<comment type="caution">
    <text evidence="7">The sequence shown here is derived from an EMBL/GenBank/DDBJ whole genome shotgun (WGS) entry which is preliminary data.</text>
</comment>
<feature type="transmembrane region" description="Helical" evidence="6">
    <location>
        <begin position="211"/>
        <end position="233"/>
    </location>
</feature>
<evidence type="ECO:0000313" key="7">
    <source>
        <dbReference type="EMBL" id="PJR04753.1"/>
    </source>
</evidence>